<accession>A0AC61D9N6</accession>
<reference evidence="1" key="1">
    <citation type="submission" date="2017-10" db="EMBL/GenBank/DDBJ databases">
        <title>Genome sequence of cellulolytic Lachnospiraceae bacterium XHS1971 isolated from hotspring sediment.</title>
        <authorList>
            <person name="Vasudevan G."/>
            <person name="Joshi A.J."/>
            <person name="Hivarkar S."/>
            <person name="Lanjekar V.B."/>
            <person name="Dhakephalkar P.K."/>
            <person name="Dagar S."/>
        </authorList>
    </citation>
    <scope>NUCLEOTIDE SEQUENCE</scope>
    <source>
        <strain evidence="1">XHS1971</strain>
    </source>
</reference>
<name>A0AC61D9N6_9FIRM</name>
<evidence type="ECO:0000313" key="1">
    <source>
        <dbReference type="EMBL" id="PHV69545.1"/>
    </source>
</evidence>
<evidence type="ECO:0000313" key="2">
    <source>
        <dbReference type="Proteomes" id="UP000224460"/>
    </source>
</evidence>
<protein>
    <submittedName>
        <fullName evidence="1">Uncharacterized protein</fullName>
    </submittedName>
</protein>
<proteinExistence type="predicted"/>
<organism evidence="1 2">
    <name type="scientific">Sporanaerobium hydrogeniformans</name>
    <dbReference type="NCBI Taxonomy" id="3072179"/>
    <lineage>
        <taxon>Bacteria</taxon>
        <taxon>Bacillati</taxon>
        <taxon>Bacillota</taxon>
        <taxon>Clostridia</taxon>
        <taxon>Lachnospirales</taxon>
        <taxon>Lachnospiraceae</taxon>
        <taxon>Sporanaerobium</taxon>
    </lineage>
</organism>
<keyword evidence="2" id="KW-1185">Reference proteome</keyword>
<gene>
    <name evidence="1" type="ORF">CS063_15320</name>
</gene>
<comment type="caution">
    <text evidence="1">The sequence shown here is derived from an EMBL/GenBank/DDBJ whole genome shotgun (WGS) entry which is preliminary data.</text>
</comment>
<sequence length="526" mass="60524">MNKLSDLLIHVNLKEEDYKNIAEEPLTIEELDILKQITFKAIQEDLKGKDELKLKDESLVLQDKIIEINDDLGTKSYKRRKKKRLLFLVAILIFTCVASLIANVKNGNVERMFEVLFGSGTAYIGESGLELGVNTTKEGITLNVQGLVGDKNSAILLFDLTKEDGSSFDGNYIKFGRLEFDVEGKHEKTRSWNPFKIYGSQGYTSSIGWGMLDEVYQVPTKYTFKVEANLTKDLIGKNATLKLTDIIEAEQGDWFSEINLAEFLRAYPEYTYQDSIPMEEKFISYYDEEELESEGMNAQEVISKIPKRGLDSKQLDINLYPDFNTEWKIDNLGFVDGKLHLRMYGTDEMHYTPSFVDEQGNEIEMEYNITTYHSNGEGAKEERFAQGYYVYAIKDLEELSKLRVRSWFIKELRTTKGEWQLSFKVAIKNEEKRLVLNKMYSQGDSLTLEELTLSKLSLQVIYENKNNKRGTIKTRLLMKDGQEIKLGAKSQSYEGSKVTVRYAFKEPIDISEVQAVFINNEEVKIE</sequence>
<dbReference type="EMBL" id="PEDL01000025">
    <property type="protein sequence ID" value="PHV69545.1"/>
    <property type="molecule type" value="Genomic_DNA"/>
</dbReference>
<dbReference type="Proteomes" id="UP000224460">
    <property type="component" value="Unassembled WGS sequence"/>
</dbReference>